<sequence length="67" mass="6997">MPTLPLAVAIADAVSNAQRRRLPLDVEAKTNHLLDAYPGADATRSDIADTLRAESAAAGILALAEQD</sequence>
<name>A0AAU8CMW9_9HYPH</name>
<organism evidence="1">
    <name type="scientific">Mesorhizobium sp. WSM2240</name>
    <dbReference type="NCBI Taxonomy" id="3228851"/>
    <lineage>
        <taxon>Bacteria</taxon>
        <taxon>Pseudomonadati</taxon>
        <taxon>Pseudomonadota</taxon>
        <taxon>Alphaproteobacteria</taxon>
        <taxon>Hyphomicrobiales</taxon>
        <taxon>Phyllobacteriaceae</taxon>
        <taxon>Mesorhizobium</taxon>
    </lineage>
</organism>
<evidence type="ECO:0000313" key="1">
    <source>
        <dbReference type="EMBL" id="XCG47349.1"/>
    </source>
</evidence>
<proteinExistence type="predicted"/>
<protein>
    <submittedName>
        <fullName evidence="1">Uncharacterized protein</fullName>
    </submittedName>
</protein>
<dbReference type="EMBL" id="CP159253">
    <property type="protein sequence ID" value="XCG47349.1"/>
    <property type="molecule type" value="Genomic_DNA"/>
</dbReference>
<gene>
    <name evidence="1" type="ORF">ABVK50_18960</name>
</gene>
<reference evidence="1" key="1">
    <citation type="submission" date="2024-06" db="EMBL/GenBank/DDBJ databases">
        <title>Mesorhizobium karijinii sp. nov., a symbiont of the iconic Swainsona formosa from arid Australia.</title>
        <authorList>
            <person name="Hill Y.J."/>
            <person name="Watkin E.L.J."/>
            <person name="O'Hara G.W."/>
            <person name="Terpolilli J."/>
            <person name="Tye M.L."/>
            <person name="Kohlmeier M.G."/>
        </authorList>
    </citation>
    <scope>NUCLEOTIDE SEQUENCE</scope>
    <source>
        <strain evidence="1">WSM2240</strain>
    </source>
</reference>
<dbReference type="AlphaFoldDB" id="A0AAU8CMW9"/>
<dbReference type="RefSeq" id="WP_353645098.1">
    <property type="nucleotide sequence ID" value="NZ_CP159253.1"/>
</dbReference>
<accession>A0AAU8CMW9</accession>